<dbReference type="GeneID" id="6085840"/>
<dbReference type="EMBL" id="DS547171">
    <property type="protein sequence ID" value="EDQ99164.1"/>
    <property type="molecule type" value="Genomic_DNA"/>
</dbReference>
<dbReference type="RefSeq" id="XP_001890181.1">
    <property type="nucleotide sequence ID" value="XM_001890146.1"/>
</dbReference>
<dbReference type="Proteomes" id="UP000001194">
    <property type="component" value="Unassembled WGS sequence"/>
</dbReference>
<dbReference type="InParanoid" id="B0E1W9"/>
<name>B0E1W9_LACBS</name>
<organism evidence="2">
    <name type="scientific">Laccaria bicolor (strain S238N-H82 / ATCC MYA-4686)</name>
    <name type="common">Bicoloured deceiver</name>
    <name type="synonym">Laccaria laccata var. bicolor</name>
    <dbReference type="NCBI Taxonomy" id="486041"/>
    <lineage>
        <taxon>Eukaryota</taxon>
        <taxon>Fungi</taxon>
        <taxon>Dikarya</taxon>
        <taxon>Basidiomycota</taxon>
        <taxon>Agaricomycotina</taxon>
        <taxon>Agaricomycetes</taxon>
        <taxon>Agaricomycetidae</taxon>
        <taxon>Agaricales</taxon>
        <taxon>Agaricineae</taxon>
        <taxon>Hydnangiaceae</taxon>
        <taxon>Laccaria</taxon>
    </lineage>
</organism>
<dbReference type="HOGENOM" id="CLU_2776360_0_0_1"/>
<accession>B0E1W9</accession>
<gene>
    <name evidence="1" type="ORF">LACBIDRAFT_317529</name>
</gene>
<sequence length="83" mass="9380">MYTLPGGHGSCGERMNTPQKGCILHDEAGRGRELWKCDESVVISKHLALFMEHSALLMLVLRMKIHRLDAGNEQQRCFEVLEG</sequence>
<protein>
    <submittedName>
        <fullName evidence="1">Predicted protein</fullName>
    </submittedName>
</protein>
<evidence type="ECO:0000313" key="1">
    <source>
        <dbReference type="EMBL" id="EDQ99164.1"/>
    </source>
</evidence>
<dbReference type="AlphaFoldDB" id="B0E1W9"/>
<dbReference type="KEGG" id="lbc:LACBIDRAFT_317529"/>
<evidence type="ECO:0000313" key="2">
    <source>
        <dbReference type="Proteomes" id="UP000001194"/>
    </source>
</evidence>
<keyword evidence="2" id="KW-1185">Reference proteome</keyword>
<proteinExistence type="predicted"/>
<reference evidence="1 2" key="1">
    <citation type="journal article" date="2008" name="Nature">
        <title>The genome of Laccaria bicolor provides insights into mycorrhizal symbiosis.</title>
        <authorList>
            <person name="Martin F."/>
            <person name="Aerts A."/>
            <person name="Ahren D."/>
            <person name="Brun A."/>
            <person name="Danchin E.G.J."/>
            <person name="Duchaussoy F."/>
            <person name="Gibon J."/>
            <person name="Kohler A."/>
            <person name="Lindquist E."/>
            <person name="Pereda V."/>
            <person name="Salamov A."/>
            <person name="Shapiro H.J."/>
            <person name="Wuyts J."/>
            <person name="Blaudez D."/>
            <person name="Buee M."/>
            <person name="Brokstein P."/>
            <person name="Canbaeck B."/>
            <person name="Cohen D."/>
            <person name="Courty P.E."/>
            <person name="Coutinho P.M."/>
            <person name="Delaruelle C."/>
            <person name="Detter J.C."/>
            <person name="Deveau A."/>
            <person name="DiFazio S."/>
            <person name="Duplessis S."/>
            <person name="Fraissinet-Tachet L."/>
            <person name="Lucic E."/>
            <person name="Frey-Klett P."/>
            <person name="Fourrey C."/>
            <person name="Feussner I."/>
            <person name="Gay G."/>
            <person name="Grimwood J."/>
            <person name="Hoegger P.J."/>
            <person name="Jain P."/>
            <person name="Kilaru S."/>
            <person name="Labbe J."/>
            <person name="Lin Y.C."/>
            <person name="Legue V."/>
            <person name="Le Tacon F."/>
            <person name="Marmeisse R."/>
            <person name="Melayah D."/>
            <person name="Montanini B."/>
            <person name="Muratet M."/>
            <person name="Nehls U."/>
            <person name="Niculita-Hirzel H."/>
            <person name="Oudot-Le Secq M.P."/>
            <person name="Peter M."/>
            <person name="Quesneville H."/>
            <person name="Rajashekar B."/>
            <person name="Reich M."/>
            <person name="Rouhier N."/>
            <person name="Schmutz J."/>
            <person name="Yin T."/>
            <person name="Chalot M."/>
            <person name="Henrissat B."/>
            <person name="Kuees U."/>
            <person name="Lucas S."/>
            <person name="Van de Peer Y."/>
            <person name="Podila G.K."/>
            <person name="Polle A."/>
            <person name="Pukkila P.J."/>
            <person name="Richardson P.M."/>
            <person name="Rouze P."/>
            <person name="Sanders I.R."/>
            <person name="Stajich J.E."/>
            <person name="Tunlid A."/>
            <person name="Tuskan G."/>
            <person name="Grigoriev I.V."/>
        </authorList>
    </citation>
    <scope>NUCLEOTIDE SEQUENCE [LARGE SCALE GENOMIC DNA]</scope>
    <source>
        <strain evidence="2">S238N-H82 / ATCC MYA-4686</strain>
    </source>
</reference>